<protein>
    <submittedName>
        <fullName evidence="2">Heterokaryon incompatibility protein-domain-containing protein</fullName>
    </submittedName>
</protein>
<evidence type="ECO:0000313" key="3">
    <source>
        <dbReference type="Proteomes" id="UP001301769"/>
    </source>
</evidence>
<accession>A0AAN6Y598</accession>
<proteinExistence type="predicted"/>
<reference evidence="2" key="2">
    <citation type="submission" date="2023-05" db="EMBL/GenBank/DDBJ databases">
        <authorList>
            <consortium name="Lawrence Berkeley National Laboratory"/>
            <person name="Steindorff A."/>
            <person name="Hensen N."/>
            <person name="Bonometti L."/>
            <person name="Westerberg I."/>
            <person name="Brannstrom I.O."/>
            <person name="Guillou S."/>
            <person name="Cros-Aarteil S."/>
            <person name="Calhoun S."/>
            <person name="Haridas S."/>
            <person name="Kuo A."/>
            <person name="Mondo S."/>
            <person name="Pangilinan J."/>
            <person name="Riley R."/>
            <person name="Labutti K."/>
            <person name="Andreopoulos B."/>
            <person name="Lipzen A."/>
            <person name="Chen C."/>
            <person name="Yanf M."/>
            <person name="Daum C."/>
            <person name="Ng V."/>
            <person name="Clum A."/>
            <person name="Ohm R."/>
            <person name="Martin F."/>
            <person name="Silar P."/>
            <person name="Natvig D."/>
            <person name="Lalanne C."/>
            <person name="Gautier V."/>
            <person name="Ament-Velasquez S.L."/>
            <person name="Kruys A."/>
            <person name="Hutchinson M.I."/>
            <person name="Powell A.J."/>
            <person name="Barry K."/>
            <person name="Miller A.N."/>
            <person name="Grigoriev I.V."/>
            <person name="Debuchy R."/>
            <person name="Gladieux P."/>
            <person name="Thoren M.H."/>
            <person name="Johannesson H."/>
        </authorList>
    </citation>
    <scope>NUCLEOTIDE SEQUENCE</scope>
    <source>
        <strain evidence="2">PSN293</strain>
    </source>
</reference>
<dbReference type="Proteomes" id="UP001301769">
    <property type="component" value="Unassembled WGS sequence"/>
</dbReference>
<comment type="caution">
    <text evidence="2">The sequence shown here is derived from an EMBL/GenBank/DDBJ whole genome shotgun (WGS) entry which is preliminary data.</text>
</comment>
<name>A0AAN6Y598_9PEZI</name>
<reference evidence="2" key="1">
    <citation type="journal article" date="2023" name="Mol. Phylogenet. Evol.">
        <title>Genome-scale phylogeny and comparative genomics of the fungal order Sordariales.</title>
        <authorList>
            <person name="Hensen N."/>
            <person name="Bonometti L."/>
            <person name="Westerberg I."/>
            <person name="Brannstrom I.O."/>
            <person name="Guillou S."/>
            <person name="Cros-Aarteil S."/>
            <person name="Calhoun S."/>
            <person name="Haridas S."/>
            <person name="Kuo A."/>
            <person name="Mondo S."/>
            <person name="Pangilinan J."/>
            <person name="Riley R."/>
            <person name="LaButti K."/>
            <person name="Andreopoulos B."/>
            <person name="Lipzen A."/>
            <person name="Chen C."/>
            <person name="Yan M."/>
            <person name="Daum C."/>
            <person name="Ng V."/>
            <person name="Clum A."/>
            <person name="Steindorff A."/>
            <person name="Ohm R.A."/>
            <person name="Martin F."/>
            <person name="Silar P."/>
            <person name="Natvig D.O."/>
            <person name="Lalanne C."/>
            <person name="Gautier V."/>
            <person name="Ament-Velasquez S.L."/>
            <person name="Kruys A."/>
            <person name="Hutchinson M.I."/>
            <person name="Powell A.J."/>
            <person name="Barry K."/>
            <person name="Miller A.N."/>
            <person name="Grigoriev I.V."/>
            <person name="Debuchy R."/>
            <person name="Gladieux P."/>
            <person name="Hiltunen Thoren M."/>
            <person name="Johannesson H."/>
        </authorList>
    </citation>
    <scope>NUCLEOTIDE SEQUENCE</scope>
    <source>
        <strain evidence="2">PSN293</strain>
    </source>
</reference>
<gene>
    <name evidence="2" type="ORF">QBC37DRAFT_426825</name>
</gene>
<evidence type="ECO:0000313" key="2">
    <source>
        <dbReference type="EMBL" id="KAK4211535.1"/>
    </source>
</evidence>
<keyword evidence="3" id="KW-1185">Reference proteome</keyword>
<sequence>MNTKCDQCRTLVFREPAREIPTPGAVQGSQRLVHVLHHTKESWMQSVAGGCHFCTLVRGQVYDSVVSSPACDALGAFVILAITHWPGSEPIRLSDLRVQIVSKLGNSQLKAMEELPDHYLTALNDHISRSHSQRAAIQFLGQPFNSTQEFGQVKRSLFNVQLARLWRDECFLNHPRCHSQRNGAEPKLPTRLVDVADPEHPFIQERQTLPPSRPDTQYVALSYCWGQGKKFRTLRGNYEVFKTAGIPSLDLPQTFKDAIHAAHSLGYQYIWIDALCIIQDDDGDLENELKYMGDIYRYAALTICAQGAASSHAGLFQSSRHTLSLVPCSVDLRIVSTSQETTVFHRTLTGSLAVKDYLNSRGWILQEDILTLRALKFSDQMSWRCMDAIQMETEPCGSRLFPRSFAGLYKDPSGPVPLFMDPLQTFRAFLYAHNHSLAGDISATAPLASNPSLDGEEPLGSPVSLSNNFAAWYSTIQIYSDMELTYPSDVLRALSGLSGMFRDTYKTTYLAGLWKEDLVAGLCWYISVNDTRPVATSAPAPPTFATATSTLKLAFLHTAPSWTWASVGKVRVRFACLTTRATYTKCQKKARDGSLDILDAYCFWDDPINQPRPSSYSNDKVPGQLWSLRIKTRVKKAILRRSEIYTYWRIQNRIFAAGEAQNTGFEKLRTPPGIYPRFPGQLLDFDDSTVVLGDVSCDSGFEYNPTPMPSRIPRYGNNTQLVKWHAGSDFRETIGTGTIYQDLEVMCLLLDSYRFWPDWYDLCLIVLPRTQGSTSFTRIGLGFLPRGENDEDGVGPGWDEMDCEIF</sequence>
<dbReference type="AlphaFoldDB" id="A0AAN6Y598"/>
<dbReference type="Pfam" id="PF06985">
    <property type="entry name" value="HET"/>
    <property type="match status" value="1"/>
</dbReference>
<dbReference type="EMBL" id="MU858147">
    <property type="protein sequence ID" value="KAK4211535.1"/>
    <property type="molecule type" value="Genomic_DNA"/>
</dbReference>
<dbReference type="PANTHER" id="PTHR33112:SF16">
    <property type="entry name" value="HETEROKARYON INCOMPATIBILITY DOMAIN-CONTAINING PROTEIN"/>
    <property type="match status" value="1"/>
</dbReference>
<dbReference type="PANTHER" id="PTHR33112">
    <property type="entry name" value="DOMAIN PROTEIN, PUTATIVE-RELATED"/>
    <property type="match status" value="1"/>
</dbReference>
<organism evidence="2 3">
    <name type="scientific">Rhypophila decipiens</name>
    <dbReference type="NCBI Taxonomy" id="261697"/>
    <lineage>
        <taxon>Eukaryota</taxon>
        <taxon>Fungi</taxon>
        <taxon>Dikarya</taxon>
        <taxon>Ascomycota</taxon>
        <taxon>Pezizomycotina</taxon>
        <taxon>Sordariomycetes</taxon>
        <taxon>Sordariomycetidae</taxon>
        <taxon>Sordariales</taxon>
        <taxon>Naviculisporaceae</taxon>
        <taxon>Rhypophila</taxon>
    </lineage>
</organism>
<feature type="domain" description="Heterokaryon incompatibility" evidence="1">
    <location>
        <begin position="218"/>
        <end position="367"/>
    </location>
</feature>
<evidence type="ECO:0000259" key="1">
    <source>
        <dbReference type="Pfam" id="PF06985"/>
    </source>
</evidence>
<dbReference type="InterPro" id="IPR010730">
    <property type="entry name" value="HET"/>
</dbReference>